<dbReference type="Gramene" id="QL02p063603:mrna">
    <property type="protein sequence ID" value="QL02p063603:mrna"/>
    <property type="gene ID" value="QL02p063603"/>
</dbReference>
<reference evidence="3" key="1">
    <citation type="journal article" date="2016" name="G3 (Bethesda)">
        <title>First Draft Assembly and Annotation of the Genome of a California Endemic Oak Quercus lobata Nee (Fagaceae).</title>
        <authorList>
            <person name="Sork V.L."/>
            <person name="Fitz-Gibbon S.T."/>
            <person name="Puiu D."/>
            <person name="Crepeau M."/>
            <person name="Gugger P.F."/>
            <person name="Sherman R."/>
            <person name="Stevens K."/>
            <person name="Langley C.H."/>
            <person name="Pellegrini M."/>
            <person name="Salzberg S.L."/>
        </authorList>
    </citation>
    <scope>NUCLEOTIDE SEQUENCE [LARGE SCALE GENOMIC DNA]</scope>
    <source>
        <strain evidence="3">cv. SW786</strain>
    </source>
</reference>
<dbReference type="PANTHER" id="PTHR12295">
    <property type="entry name" value="FURRY-RELATED"/>
    <property type="match status" value="1"/>
</dbReference>
<organism evidence="2 3">
    <name type="scientific">Quercus lobata</name>
    <name type="common">Valley oak</name>
    <dbReference type="NCBI Taxonomy" id="97700"/>
    <lineage>
        <taxon>Eukaryota</taxon>
        <taxon>Viridiplantae</taxon>
        <taxon>Streptophyta</taxon>
        <taxon>Embryophyta</taxon>
        <taxon>Tracheophyta</taxon>
        <taxon>Spermatophyta</taxon>
        <taxon>Magnoliopsida</taxon>
        <taxon>eudicotyledons</taxon>
        <taxon>Gunneridae</taxon>
        <taxon>Pentapetalae</taxon>
        <taxon>rosids</taxon>
        <taxon>fabids</taxon>
        <taxon>Fagales</taxon>
        <taxon>Fagaceae</taxon>
        <taxon>Quercus</taxon>
    </lineage>
</organism>
<name>A0A7N2KYP6_QUELO</name>
<dbReference type="GO" id="GO:0005938">
    <property type="term" value="C:cell cortex"/>
    <property type="evidence" value="ECO:0007669"/>
    <property type="project" value="TreeGrafter"/>
</dbReference>
<dbReference type="EnsemblPlants" id="QL02p063603:mrna">
    <property type="protein sequence ID" value="QL02p063603:mrna"/>
    <property type="gene ID" value="QL02p063603"/>
</dbReference>
<dbReference type="InterPro" id="IPR039867">
    <property type="entry name" value="Furry/Tao3/Mor2"/>
</dbReference>
<dbReference type="GO" id="GO:0030427">
    <property type="term" value="C:site of polarized growth"/>
    <property type="evidence" value="ECO:0007669"/>
    <property type="project" value="TreeGrafter"/>
</dbReference>
<accession>A0A7N2KYP6</accession>
<dbReference type="PANTHER" id="PTHR12295:SF30">
    <property type="entry name" value="PROTEIN FURRY"/>
    <property type="match status" value="1"/>
</dbReference>
<protein>
    <recommendedName>
        <fullName evidence="1">Cell morphogenesis protein N-terminal domain-containing protein</fullName>
    </recommendedName>
</protein>
<dbReference type="Pfam" id="PF14222">
    <property type="entry name" value="MOR2-PAG1_N"/>
    <property type="match status" value="1"/>
</dbReference>
<dbReference type="Proteomes" id="UP000594261">
    <property type="component" value="Chromosome 2"/>
</dbReference>
<dbReference type="InterPro" id="IPR025614">
    <property type="entry name" value="Cell_morpho_N"/>
</dbReference>
<evidence type="ECO:0000259" key="1">
    <source>
        <dbReference type="Pfam" id="PF14222"/>
    </source>
</evidence>
<dbReference type="InParanoid" id="A0A7N2KYP6"/>
<dbReference type="OMA" id="ISFYHES"/>
<feature type="domain" description="Cell morphogenesis protein N-terminal" evidence="1">
    <location>
        <begin position="85"/>
        <end position="133"/>
    </location>
</feature>
<reference evidence="2" key="2">
    <citation type="submission" date="2021-01" db="UniProtKB">
        <authorList>
            <consortium name="EnsemblPlants"/>
        </authorList>
    </citation>
    <scope>IDENTIFICATION</scope>
</reference>
<dbReference type="AlphaFoldDB" id="A0A7N2KYP6"/>
<keyword evidence="3" id="KW-1185">Reference proteome</keyword>
<proteinExistence type="predicted"/>
<evidence type="ECO:0000313" key="2">
    <source>
        <dbReference type="EnsemblPlants" id="QL02p063603:mrna"/>
    </source>
</evidence>
<sequence length="195" mass="21645">MKAGSAAKLIVDALLQRFLPLARRRIETAQAQDGQYLRPSDPAYEQVLDSLAMIARHTPVPLLEALLRWRESESPKGANDASTFQRKLAVECIFCSACIRFVECCPQEGLTEKLWSGLENFVFDWLINADRDIKGSKLESTGEPIGSTHSSPIRMDVPCGHGRRCTLDEVEKIDTMVLLVAQDKAVSFAMLVAHS</sequence>
<dbReference type="GO" id="GO:0000902">
    <property type="term" value="P:cell morphogenesis"/>
    <property type="evidence" value="ECO:0007669"/>
    <property type="project" value="InterPro"/>
</dbReference>
<evidence type="ECO:0000313" key="3">
    <source>
        <dbReference type="Proteomes" id="UP000594261"/>
    </source>
</evidence>